<keyword evidence="2" id="KW-1185">Reference proteome</keyword>
<evidence type="ECO:0000313" key="1">
    <source>
        <dbReference type="EMBL" id="CAN97312.1"/>
    </source>
</evidence>
<name>A9ERN6_SORC5</name>
<gene>
    <name evidence="1" type="ordered locus">sce7142</name>
</gene>
<dbReference type="HOGENOM" id="CLU_2572045_0_0_7"/>
<accession>A9ERN6</accession>
<dbReference type="AlphaFoldDB" id="A9ERN6"/>
<protein>
    <submittedName>
        <fullName evidence="1">Uncharacterized protein</fullName>
    </submittedName>
</protein>
<sequence>MNIPPPGRSREASVREFRVQFQEICEADCTVLTQGAVRPLYSGGYAEAEAALSLPVCVGQVQEREVLTRPARAVAQAGEPG</sequence>
<dbReference type="KEGG" id="scl:sce7142"/>
<organism evidence="1 2">
    <name type="scientific">Sorangium cellulosum (strain So ce56)</name>
    <name type="common">Polyangium cellulosum (strain So ce56)</name>
    <dbReference type="NCBI Taxonomy" id="448385"/>
    <lineage>
        <taxon>Bacteria</taxon>
        <taxon>Pseudomonadati</taxon>
        <taxon>Myxococcota</taxon>
        <taxon>Polyangia</taxon>
        <taxon>Polyangiales</taxon>
        <taxon>Polyangiaceae</taxon>
        <taxon>Sorangium</taxon>
    </lineage>
</organism>
<dbReference type="EMBL" id="AM746676">
    <property type="protein sequence ID" value="CAN97312.1"/>
    <property type="molecule type" value="Genomic_DNA"/>
</dbReference>
<evidence type="ECO:0000313" key="2">
    <source>
        <dbReference type="Proteomes" id="UP000002139"/>
    </source>
</evidence>
<dbReference type="Proteomes" id="UP000002139">
    <property type="component" value="Chromosome"/>
</dbReference>
<reference evidence="1 2" key="1">
    <citation type="journal article" date="2007" name="Nat. Biotechnol.">
        <title>Complete genome sequence of the myxobacterium Sorangium cellulosum.</title>
        <authorList>
            <person name="Schneiker S."/>
            <person name="Perlova O."/>
            <person name="Kaiser O."/>
            <person name="Gerth K."/>
            <person name="Alici A."/>
            <person name="Altmeyer M.O."/>
            <person name="Bartels D."/>
            <person name="Bekel T."/>
            <person name="Beyer S."/>
            <person name="Bode E."/>
            <person name="Bode H.B."/>
            <person name="Bolten C.J."/>
            <person name="Choudhuri J.V."/>
            <person name="Doss S."/>
            <person name="Elnakady Y.A."/>
            <person name="Frank B."/>
            <person name="Gaigalat L."/>
            <person name="Goesmann A."/>
            <person name="Groeger C."/>
            <person name="Gross F."/>
            <person name="Jelsbak L."/>
            <person name="Jelsbak L."/>
            <person name="Kalinowski J."/>
            <person name="Kegler C."/>
            <person name="Knauber T."/>
            <person name="Konietzny S."/>
            <person name="Kopp M."/>
            <person name="Krause L."/>
            <person name="Krug D."/>
            <person name="Linke B."/>
            <person name="Mahmud T."/>
            <person name="Martinez-Arias R."/>
            <person name="McHardy A.C."/>
            <person name="Merai M."/>
            <person name="Meyer F."/>
            <person name="Mormann S."/>
            <person name="Munoz-Dorado J."/>
            <person name="Perez J."/>
            <person name="Pradella S."/>
            <person name="Rachid S."/>
            <person name="Raddatz G."/>
            <person name="Rosenau F."/>
            <person name="Rueckert C."/>
            <person name="Sasse F."/>
            <person name="Scharfe M."/>
            <person name="Schuster S.C."/>
            <person name="Suen G."/>
            <person name="Treuner-Lange A."/>
            <person name="Velicer G.J."/>
            <person name="Vorholter F.-J."/>
            <person name="Weissman K.J."/>
            <person name="Welch R.D."/>
            <person name="Wenzel S.C."/>
            <person name="Whitworth D.E."/>
            <person name="Wilhelm S."/>
            <person name="Wittmann C."/>
            <person name="Bloecker H."/>
            <person name="Puehler A."/>
            <person name="Mueller R."/>
        </authorList>
    </citation>
    <scope>NUCLEOTIDE SEQUENCE [LARGE SCALE GENOMIC DNA]</scope>
    <source>
        <strain evidence="2">So ce56</strain>
    </source>
</reference>
<proteinExistence type="predicted"/>